<evidence type="ECO:0000313" key="2">
    <source>
        <dbReference type="EMBL" id="MBM3273769.1"/>
    </source>
</evidence>
<evidence type="ECO:0000313" key="3">
    <source>
        <dbReference type="Proteomes" id="UP000703893"/>
    </source>
</evidence>
<dbReference type="PANTHER" id="PTHR11635:SF152">
    <property type="entry name" value="CAMP-DEPENDENT PROTEIN KINASE TYPE I REGULATORY SUBUNIT-RELATED"/>
    <property type="match status" value="1"/>
</dbReference>
<dbReference type="Gene3D" id="2.60.120.10">
    <property type="entry name" value="Jelly Rolls"/>
    <property type="match status" value="2"/>
</dbReference>
<comment type="caution">
    <text evidence="2">The sequence shown here is derived from an EMBL/GenBank/DDBJ whole genome shotgun (WGS) entry which is preliminary data.</text>
</comment>
<dbReference type="InterPro" id="IPR018490">
    <property type="entry name" value="cNMP-bd_dom_sf"/>
</dbReference>
<dbReference type="PROSITE" id="PS00888">
    <property type="entry name" value="CNMP_BINDING_1"/>
    <property type="match status" value="1"/>
</dbReference>
<dbReference type="GO" id="GO:0034236">
    <property type="term" value="F:protein kinase A catalytic subunit binding"/>
    <property type="evidence" value="ECO:0007669"/>
    <property type="project" value="TreeGrafter"/>
</dbReference>
<dbReference type="InterPro" id="IPR018488">
    <property type="entry name" value="cNMP-bd_CS"/>
</dbReference>
<sequence length="304" mass="33137">MQQGLSEVSHLPLFAGLSAEEAQLFLALGHKQVLTSGHPLINAGEPADSFFLIVQGAIEVRVYQDGVATPVAQLQSGHLVGEMAFFQATPYRLADAVVVRDSLVCKFAFGRVHEFCALQPDLGKKIRRNLRYITTERARDNLARAERGQHALLTPIQARMAMARCPAFRDFSAEDLSALMAIAEAMRLGSLETVMHAGDPADCLYVVALGRLEVKIETMEGVFSVAQLGPGQCFGELPLVYDLQVRTATVMTTQPTTLLKLSYEALYAVLASMDGGYDRLRENLGSLALDRALELRNLEEGAAN</sequence>
<dbReference type="SMART" id="SM00100">
    <property type="entry name" value="cNMP"/>
    <property type="match status" value="2"/>
</dbReference>
<evidence type="ECO:0000259" key="1">
    <source>
        <dbReference type="PROSITE" id="PS50042"/>
    </source>
</evidence>
<gene>
    <name evidence="2" type="ORF">FJZ00_01350</name>
</gene>
<dbReference type="PROSITE" id="PS50042">
    <property type="entry name" value="CNMP_BINDING_3"/>
    <property type="match status" value="2"/>
</dbReference>
<dbReference type="InterPro" id="IPR050503">
    <property type="entry name" value="cAMP-dep_PK_reg_su-like"/>
</dbReference>
<proteinExistence type="predicted"/>
<feature type="domain" description="Cyclic nucleotide-binding" evidence="1">
    <location>
        <begin position="13"/>
        <end position="90"/>
    </location>
</feature>
<protein>
    <submittedName>
        <fullName evidence="2">Cyclic nucleotide-binding domain-containing protein</fullName>
    </submittedName>
</protein>
<dbReference type="GO" id="GO:0005829">
    <property type="term" value="C:cytosol"/>
    <property type="evidence" value="ECO:0007669"/>
    <property type="project" value="TreeGrafter"/>
</dbReference>
<dbReference type="AlphaFoldDB" id="A0A938BLZ6"/>
<organism evidence="2 3">
    <name type="scientific">Candidatus Tanganyikabacteria bacterium</name>
    <dbReference type="NCBI Taxonomy" id="2961651"/>
    <lineage>
        <taxon>Bacteria</taxon>
        <taxon>Bacillati</taxon>
        <taxon>Candidatus Sericytochromatia</taxon>
        <taxon>Candidatus Tanganyikabacteria</taxon>
    </lineage>
</organism>
<reference evidence="2 3" key="1">
    <citation type="submission" date="2019-03" db="EMBL/GenBank/DDBJ databases">
        <title>Lake Tanganyika Metagenome-Assembled Genomes (MAGs).</title>
        <authorList>
            <person name="Tran P."/>
        </authorList>
    </citation>
    <scope>NUCLEOTIDE SEQUENCE [LARGE SCALE GENOMIC DNA]</scope>
    <source>
        <strain evidence="2">K_DeepCast_65m_m2_236</strain>
    </source>
</reference>
<dbReference type="GO" id="GO:0030552">
    <property type="term" value="F:cAMP binding"/>
    <property type="evidence" value="ECO:0007669"/>
    <property type="project" value="TreeGrafter"/>
</dbReference>
<dbReference type="Proteomes" id="UP000703893">
    <property type="component" value="Unassembled WGS sequence"/>
</dbReference>
<feature type="domain" description="Cyclic nucleotide-binding" evidence="1">
    <location>
        <begin position="167"/>
        <end position="270"/>
    </location>
</feature>
<dbReference type="PANTHER" id="PTHR11635">
    <property type="entry name" value="CAMP-DEPENDENT PROTEIN KINASE REGULATORY CHAIN"/>
    <property type="match status" value="1"/>
</dbReference>
<accession>A0A938BLZ6</accession>
<dbReference type="SUPFAM" id="SSF51206">
    <property type="entry name" value="cAMP-binding domain-like"/>
    <property type="match status" value="2"/>
</dbReference>
<dbReference type="InterPro" id="IPR014710">
    <property type="entry name" value="RmlC-like_jellyroll"/>
</dbReference>
<dbReference type="GO" id="GO:0004862">
    <property type="term" value="F:cAMP-dependent protein kinase inhibitor activity"/>
    <property type="evidence" value="ECO:0007669"/>
    <property type="project" value="TreeGrafter"/>
</dbReference>
<dbReference type="InterPro" id="IPR000595">
    <property type="entry name" value="cNMP-bd_dom"/>
</dbReference>
<dbReference type="CDD" id="cd00038">
    <property type="entry name" value="CAP_ED"/>
    <property type="match status" value="2"/>
</dbReference>
<dbReference type="Pfam" id="PF00027">
    <property type="entry name" value="cNMP_binding"/>
    <property type="match status" value="2"/>
</dbReference>
<name>A0A938BLZ6_9BACT</name>
<dbReference type="GO" id="GO:0005952">
    <property type="term" value="C:cAMP-dependent protein kinase complex"/>
    <property type="evidence" value="ECO:0007669"/>
    <property type="project" value="InterPro"/>
</dbReference>
<dbReference type="EMBL" id="VGJX01000044">
    <property type="protein sequence ID" value="MBM3273769.1"/>
    <property type="molecule type" value="Genomic_DNA"/>
</dbReference>